<dbReference type="InterPro" id="IPR001245">
    <property type="entry name" value="Ser-Thr/Tyr_kinase_cat_dom"/>
</dbReference>
<keyword evidence="1" id="KW-0677">Repeat</keyword>
<evidence type="ECO:0000313" key="7">
    <source>
        <dbReference type="Proteomes" id="UP001150062"/>
    </source>
</evidence>
<dbReference type="PROSITE" id="PS50297">
    <property type="entry name" value="ANK_REP_REGION"/>
    <property type="match status" value="1"/>
</dbReference>
<evidence type="ECO:0000256" key="2">
    <source>
        <dbReference type="ARBA" id="ARBA00023043"/>
    </source>
</evidence>
<feature type="repeat" description="ANK" evidence="3">
    <location>
        <begin position="410"/>
        <end position="444"/>
    </location>
</feature>
<evidence type="ECO:0000313" key="6">
    <source>
        <dbReference type="EMBL" id="KAJ6251116.1"/>
    </source>
</evidence>
<dbReference type="PROSITE" id="PS50088">
    <property type="entry name" value="ANK_REPEAT"/>
    <property type="match status" value="6"/>
</dbReference>
<dbReference type="Proteomes" id="UP001150062">
    <property type="component" value="Unassembled WGS sequence"/>
</dbReference>
<feature type="repeat" description="ANK" evidence="3">
    <location>
        <begin position="725"/>
        <end position="758"/>
    </location>
</feature>
<dbReference type="Gene3D" id="1.25.40.20">
    <property type="entry name" value="Ankyrin repeat-containing domain"/>
    <property type="match status" value="4"/>
</dbReference>
<dbReference type="InterPro" id="IPR002110">
    <property type="entry name" value="Ankyrin_rpt"/>
</dbReference>
<comment type="caution">
    <text evidence="6">The sequence shown here is derived from an EMBL/GenBank/DDBJ whole genome shotgun (WGS) entry which is preliminary data.</text>
</comment>
<reference evidence="6" key="1">
    <citation type="submission" date="2022-08" db="EMBL/GenBank/DDBJ databases">
        <title>Novel sulfate-reducing endosymbionts in the free-living metamonad Anaeramoeba.</title>
        <authorList>
            <person name="Jerlstrom-Hultqvist J."/>
            <person name="Cepicka I."/>
            <person name="Gallot-Lavallee L."/>
            <person name="Salas-Leiva D."/>
            <person name="Curtis B.A."/>
            <person name="Zahonova K."/>
            <person name="Pipaliya S."/>
            <person name="Dacks J."/>
            <person name="Roger A.J."/>
        </authorList>
    </citation>
    <scope>NUCLEOTIDE SEQUENCE</scope>
    <source>
        <strain evidence="6">Schooner1</strain>
    </source>
</reference>
<feature type="repeat" description="ANK" evidence="3">
    <location>
        <begin position="760"/>
        <end position="795"/>
    </location>
</feature>
<keyword evidence="7" id="KW-1185">Reference proteome</keyword>
<feature type="repeat" description="ANK" evidence="3">
    <location>
        <begin position="514"/>
        <end position="548"/>
    </location>
</feature>
<name>A0ABQ8Z2L4_9EUKA</name>
<feature type="repeat" description="ANK" evidence="3">
    <location>
        <begin position="585"/>
        <end position="619"/>
    </location>
</feature>
<dbReference type="PANTHER" id="PTHR24126:SF65">
    <property type="entry name" value="CHROMOSOME UNDETERMINED SCAFFOLD_20, WHOLE GENOME SHOTGUN SEQUENCE"/>
    <property type="match status" value="1"/>
</dbReference>
<evidence type="ECO:0000259" key="5">
    <source>
        <dbReference type="PROSITE" id="PS50011"/>
    </source>
</evidence>
<dbReference type="SUPFAM" id="SSF48403">
    <property type="entry name" value="Ankyrin repeat"/>
    <property type="match status" value="1"/>
</dbReference>
<dbReference type="SUPFAM" id="SSF56112">
    <property type="entry name" value="Protein kinase-like (PK-like)"/>
    <property type="match status" value="1"/>
</dbReference>
<feature type="compositionally biased region" description="Basic and acidic residues" evidence="4">
    <location>
        <begin position="340"/>
        <end position="383"/>
    </location>
</feature>
<dbReference type="Gene3D" id="1.10.510.10">
    <property type="entry name" value="Transferase(Phosphotransferase) domain 1"/>
    <property type="match status" value="1"/>
</dbReference>
<dbReference type="PROSITE" id="PS00108">
    <property type="entry name" value="PROTEIN_KINASE_ST"/>
    <property type="match status" value="1"/>
</dbReference>
<feature type="domain" description="Protein kinase" evidence="5">
    <location>
        <begin position="855"/>
        <end position="1109"/>
    </location>
</feature>
<dbReference type="InterPro" id="IPR000719">
    <property type="entry name" value="Prot_kinase_dom"/>
</dbReference>
<dbReference type="InterPro" id="IPR036770">
    <property type="entry name" value="Ankyrin_rpt-contain_sf"/>
</dbReference>
<accession>A0ABQ8Z2L4</accession>
<evidence type="ECO:0000256" key="4">
    <source>
        <dbReference type="SAM" id="MobiDB-lite"/>
    </source>
</evidence>
<dbReference type="SMART" id="SM00220">
    <property type="entry name" value="S_TKc"/>
    <property type="match status" value="1"/>
</dbReference>
<dbReference type="EMBL" id="JAOAOG010000072">
    <property type="protein sequence ID" value="KAJ6251116.1"/>
    <property type="molecule type" value="Genomic_DNA"/>
</dbReference>
<keyword evidence="2 3" id="KW-0040">ANK repeat</keyword>
<organism evidence="6 7">
    <name type="scientific">Anaeramoeba flamelloides</name>
    <dbReference type="NCBI Taxonomy" id="1746091"/>
    <lineage>
        <taxon>Eukaryota</taxon>
        <taxon>Metamonada</taxon>
        <taxon>Anaeramoebidae</taxon>
        <taxon>Anaeramoeba</taxon>
    </lineage>
</organism>
<sequence>MIKKRNSPIFNSIKSITFIFDYSPFLKEPHNYNPEEFKQSLIKLTKDTFNSSNVNKRFIEDRLCGKYSDSFRYYEKQKFRSALHWLCCNKYFLMEPNIECVEYLLSIGGDVNQLASSWKPDNEHPSTALLALCKQVVIRAKLERVIYYLYEKHANPFLSMPNEKNCFEELVYRGSYNIFLRLLLKVYHRIGASNYKYFGKPGNSKLSFYKISSPIPIKLFHFFHNRAIKLTGIKLNSLNFLTGVPKTNQKSNSGSGSKKKLEFVEPLTQANILHIFCLFQNKDPNLLKLIFKYIGVLLKKGAVVPDSKMILELTPLHLLVLMNQFSDFKNEKNNGTGNEKLQKATDEKEENEKTDQNKREKENGETENELKKESGTETKEKTEQQNFHYFKETISLVVKYGGDINLKDMNGRTPLITYCRTNNPKLEFIKFLIKNGADYSILTGRKSNLLHTICKIKNPPSEIIGYFLEKGIEINAKAYKDFTPLLCLCRNEPSFKILKFLIENGADVNCKDIYKQTPLHYFSKSINPSPRVLKLFLENGADINCKDEKGFTPLHHLCSNNNVSNENIELLIQNNVKINEVTFVTKETPLHLMCDKYDPSYEIIKLLCENGANVQAKREDGTTALFSILNRDNPNAKIIQTFLKYKVDLNYRTRTRWPPLLLICYHKNPSIKTIKLFLKNGANANALTRSKRTALSLICKKEKPPLRIIKLFVKSGLDVNSTDDVGYTCLHFLCKNSLDAKIIDYLLSNGANPNLKEKAFGNTALHILIEHKNEAISEIIKIFLQHKADISIKNHKGMNVFRKAKLIQNKIAIREIKNYFQNQSQIFKTASDLEMALNQVGKTVSNFQKIPSKDVKILSQVGRGSFKDVYEGRWMDRRVAVAQFFNAKNFEQEQLNEIIEEVKLMCRLSHPQIVKFYGACIDDPENIMLISEFCSGGNLHKYLGSSKRISKKKKLKIALEIALGIQYLHSNHFVHRDIKSPNILLDQNFDPKITDFGLTKTMNIHNSIDFNTVVGTMAWMAPELLRDEKDYTNKVDIYAFGILLWEISTRSVPFDELNFLKIPIKVGYEKYRPEIDEKDLFYKLIIQCWDQDPNERPDIYSVVKQLQMMK</sequence>
<dbReference type="InterPro" id="IPR011009">
    <property type="entry name" value="Kinase-like_dom_sf"/>
</dbReference>
<evidence type="ECO:0000256" key="3">
    <source>
        <dbReference type="PROSITE-ProRule" id="PRU00023"/>
    </source>
</evidence>
<dbReference type="PRINTS" id="PR00109">
    <property type="entry name" value="TYRKINASE"/>
</dbReference>
<dbReference type="Pfam" id="PF12796">
    <property type="entry name" value="Ank_2"/>
    <property type="match status" value="3"/>
</dbReference>
<dbReference type="SMART" id="SM00248">
    <property type="entry name" value="ANK"/>
    <property type="match status" value="12"/>
</dbReference>
<gene>
    <name evidence="6" type="ORF">M0813_15360</name>
</gene>
<proteinExistence type="predicted"/>
<dbReference type="InterPro" id="IPR008271">
    <property type="entry name" value="Ser/Thr_kinase_AS"/>
</dbReference>
<dbReference type="PANTHER" id="PTHR24126">
    <property type="entry name" value="ANKYRIN REPEAT, PH AND SEC7 DOMAIN CONTAINING PROTEIN SECG-RELATED"/>
    <property type="match status" value="1"/>
</dbReference>
<dbReference type="CDD" id="cd13999">
    <property type="entry name" value="STKc_MAP3K-like"/>
    <property type="match status" value="1"/>
</dbReference>
<dbReference type="PROSITE" id="PS50011">
    <property type="entry name" value="PROTEIN_KINASE_DOM"/>
    <property type="match status" value="1"/>
</dbReference>
<dbReference type="Pfam" id="PF07714">
    <property type="entry name" value="PK_Tyr_Ser-Thr"/>
    <property type="match status" value="1"/>
</dbReference>
<protein>
    <submittedName>
        <fullName evidence="6">Ankyrin repeat</fullName>
    </submittedName>
</protein>
<evidence type="ECO:0000256" key="1">
    <source>
        <dbReference type="ARBA" id="ARBA00022737"/>
    </source>
</evidence>
<feature type="repeat" description="ANK" evidence="3">
    <location>
        <begin position="549"/>
        <end position="583"/>
    </location>
</feature>
<feature type="region of interest" description="Disordered" evidence="4">
    <location>
        <begin position="331"/>
        <end position="384"/>
    </location>
</feature>